<dbReference type="InterPro" id="IPR049227">
    <property type="entry name" value="DUF6824"/>
</dbReference>
<gene>
    <name evidence="3" type="ORF">SEMRO_688_G187350.1</name>
</gene>
<evidence type="ECO:0000313" key="4">
    <source>
        <dbReference type="Proteomes" id="UP001153069"/>
    </source>
</evidence>
<feature type="region of interest" description="Disordered" evidence="1">
    <location>
        <begin position="227"/>
        <end position="247"/>
    </location>
</feature>
<organism evidence="3 4">
    <name type="scientific">Seminavis robusta</name>
    <dbReference type="NCBI Taxonomy" id="568900"/>
    <lineage>
        <taxon>Eukaryota</taxon>
        <taxon>Sar</taxon>
        <taxon>Stramenopiles</taxon>
        <taxon>Ochrophyta</taxon>
        <taxon>Bacillariophyta</taxon>
        <taxon>Bacillariophyceae</taxon>
        <taxon>Bacillariophycidae</taxon>
        <taxon>Naviculales</taxon>
        <taxon>Naviculaceae</taxon>
        <taxon>Seminavis</taxon>
    </lineage>
</organism>
<name>A0A9N8HH72_9STRA</name>
<dbReference type="Proteomes" id="UP001153069">
    <property type="component" value="Unassembled WGS sequence"/>
</dbReference>
<reference evidence="3" key="1">
    <citation type="submission" date="2020-06" db="EMBL/GenBank/DDBJ databases">
        <authorList>
            <consortium name="Plant Systems Biology data submission"/>
        </authorList>
    </citation>
    <scope>NUCLEOTIDE SEQUENCE</scope>
    <source>
        <strain evidence="3">D6</strain>
    </source>
</reference>
<proteinExistence type="predicted"/>
<dbReference type="AlphaFoldDB" id="A0A9N8HH72"/>
<dbReference type="Pfam" id="PF20710">
    <property type="entry name" value="DUF6824"/>
    <property type="match status" value="1"/>
</dbReference>
<feature type="domain" description="DUF6824" evidence="2">
    <location>
        <begin position="69"/>
        <end position="156"/>
    </location>
</feature>
<protein>
    <submittedName>
        <fullName evidence="3">Nitrilase family, member 2</fullName>
    </submittedName>
</protein>
<evidence type="ECO:0000259" key="2">
    <source>
        <dbReference type="Pfam" id="PF20710"/>
    </source>
</evidence>
<keyword evidence="4" id="KW-1185">Reference proteome</keyword>
<dbReference type="EMBL" id="CAICTM010000687">
    <property type="protein sequence ID" value="CAB9514988.1"/>
    <property type="molecule type" value="Genomic_DNA"/>
</dbReference>
<sequence>MSFSPQLLAAMAMRKTATAEDKSVVASTAKTTTTPVTTTAVSKHRQEREAQKVREMTILPKDFEPSDTDVVIGRGKRARTHGGNQRLRGLIEFMIPEYSAAGSNKDEKSYIIKEIVTQIRKSSPDGGFVKFDKSKNRWYEVGDFLAREKISQTFRDAMGDSYSSSNPYKRKRRSFEKKHNAILDIIKRRRGSSPTSVLQSGASSPSSPNTPEPALVAAAEAANQTIPKRPSVVASTTAGASPPISPPQAAPAMLDNMAMFSKRPGPGQIGFARRSMLHFGLPAAGAAPPTAVAAPMFAHHHQPNMAAFRMRPSMPPIHRPVPHHLAPLAPRRSSLPINPALFTSADLLQRQAAAAALFRRPSQI</sequence>
<evidence type="ECO:0000256" key="1">
    <source>
        <dbReference type="SAM" id="MobiDB-lite"/>
    </source>
</evidence>
<comment type="caution">
    <text evidence="3">The sequence shown here is derived from an EMBL/GenBank/DDBJ whole genome shotgun (WGS) entry which is preliminary data.</text>
</comment>
<feature type="region of interest" description="Disordered" evidence="1">
    <location>
        <begin position="186"/>
        <end position="212"/>
    </location>
</feature>
<evidence type="ECO:0000313" key="3">
    <source>
        <dbReference type="EMBL" id="CAB9514988.1"/>
    </source>
</evidence>
<feature type="compositionally biased region" description="Polar residues" evidence="1">
    <location>
        <begin position="192"/>
        <end position="209"/>
    </location>
</feature>
<accession>A0A9N8HH72</accession>